<reference evidence="2 3" key="1">
    <citation type="submission" date="2020-08" db="EMBL/GenBank/DDBJ databases">
        <title>Genome public.</title>
        <authorList>
            <person name="Liu C."/>
            <person name="Sun Q."/>
        </authorList>
    </citation>
    <scope>NUCLEOTIDE SEQUENCE [LARGE SCALE GENOMIC DNA]</scope>
    <source>
        <strain evidence="2 3">BX2</strain>
    </source>
</reference>
<evidence type="ECO:0000256" key="1">
    <source>
        <dbReference type="ARBA" id="ARBA00009981"/>
    </source>
</evidence>
<dbReference type="InterPro" id="IPR036165">
    <property type="entry name" value="YefM-like_sf"/>
</dbReference>
<sequence length="75" mass="8644">MLVISSAELRNNMKKYLDIAKSEEVIIQRGKTETFVLSMQKHLTPDEDLARAISMDDLLSGVKEDIREMYRTAKQ</sequence>
<organism evidence="2 3">
    <name type="scientific">Parabacteroides segnis</name>
    <dbReference type="NCBI Taxonomy" id="2763058"/>
    <lineage>
        <taxon>Bacteria</taxon>
        <taxon>Pseudomonadati</taxon>
        <taxon>Bacteroidota</taxon>
        <taxon>Bacteroidia</taxon>
        <taxon>Bacteroidales</taxon>
        <taxon>Tannerellaceae</taxon>
        <taxon>Parabacteroides</taxon>
    </lineage>
</organism>
<protein>
    <submittedName>
        <fullName evidence="2">Type II toxin-antitoxin system Phd/YefM family antitoxin</fullName>
    </submittedName>
</protein>
<proteinExistence type="inferred from homology"/>
<evidence type="ECO:0000313" key="2">
    <source>
        <dbReference type="EMBL" id="MBC5643521.1"/>
    </source>
</evidence>
<dbReference type="EMBL" id="JACOOI010000011">
    <property type="protein sequence ID" value="MBC5643521.1"/>
    <property type="molecule type" value="Genomic_DNA"/>
</dbReference>
<dbReference type="Proteomes" id="UP000644010">
    <property type="component" value="Unassembled WGS sequence"/>
</dbReference>
<gene>
    <name evidence="2" type="ORF">H8S77_11545</name>
</gene>
<name>A0ABR7E2B8_9BACT</name>
<dbReference type="SUPFAM" id="SSF143120">
    <property type="entry name" value="YefM-like"/>
    <property type="match status" value="1"/>
</dbReference>
<evidence type="ECO:0000313" key="3">
    <source>
        <dbReference type="Proteomes" id="UP000644010"/>
    </source>
</evidence>
<comment type="similarity">
    <text evidence="1">Belongs to the phD/YefM antitoxin family.</text>
</comment>
<accession>A0ABR7E2B8</accession>
<dbReference type="RefSeq" id="WP_186959498.1">
    <property type="nucleotide sequence ID" value="NZ_JACOOI010000011.1"/>
</dbReference>
<comment type="caution">
    <text evidence="2">The sequence shown here is derived from an EMBL/GenBank/DDBJ whole genome shotgun (WGS) entry which is preliminary data.</text>
</comment>
<keyword evidence="3" id="KW-1185">Reference proteome</keyword>